<organism evidence="3 4">
    <name type="scientific">Chara braunii</name>
    <name type="common">Braun's stonewort</name>
    <dbReference type="NCBI Taxonomy" id="69332"/>
    <lineage>
        <taxon>Eukaryota</taxon>
        <taxon>Viridiplantae</taxon>
        <taxon>Streptophyta</taxon>
        <taxon>Charophyceae</taxon>
        <taxon>Charales</taxon>
        <taxon>Characeae</taxon>
        <taxon>Chara</taxon>
    </lineage>
</organism>
<feature type="region of interest" description="Disordered" evidence="1">
    <location>
        <begin position="1"/>
        <end position="82"/>
    </location>
</feature>
<dbReference type="EMBL" id="BFEA01000808">
    <property type="protein sequence ID" value="GBG90400.1"/>
    <property type="molecule type" value="Genomic_DNA"/>
</dbReference>
<dbReference type="Gramene" id="GBG90400">
    <property type="protein sequence ID" value="GBG90400"/>
    <property type="gene ID" value="CBR_g50648"/>
</dbReference>
<feature type="compositionally biased region" description="Basic and acidic residues" evidence="1">
    <location>
        <begin position="471"/>
        <end position="480"/>
    </location>
</feature>
<comment type="caution">
    <text evidence="3">The sequence shown here is derived from an EMBL/GenBank/DDBJ whole genome shotgun (WGS) entry which is preliminary data.</text>
</comment>
<feature type="compositionally biased region" description="Basic and acidic residues" evidence="1">
    <location>
        <begin position="394"/>
        <end position="403"/>
    </location>
</feature>
<feature type="compositionally biased region" description="Gly residues" evidence="1">
    <location>
        <begin position="193"/>
        <end position="207"/>
    </location>
</feature>
<feature type="compositionally biased region" description="Basic residues" evidence="1">
    <location>
        <begin position="38"/>
        <end position="55"/>
    </location>
</feature>
<proteinExistence type="predicted"/>
<feature type="region of interest" description="Disordered" evidence="1">
    <location>
        <begin position="193"/>
        <end position="234"/>
    </location>
</feature>
<evidence type="ECO:0000259" key="2">
    <source>
        <dbReference type="PROSITE" id="PS50090"/>
    </source>
</evidence>
<dbReference type="PANTHER" id="PTHR33492">
    <property type="entry name" value="OSJNBA0043A12.37 PROTEIN-RELATED"/>
    <property type="match status" value="1"/>
</dbReference>
<gene>
    <name evidence="3" type="ORF">CBR_g50648</name>
</gene>
<feature type="region of interest" description="Disordered" evidence="1">
    <location>
        <begin position="453"/>
        <end position="495"/>
    </location>
</feature>
<sequence length="936" mass="103172">MRAHIDGGDDDGGGGDDADERLMEDVEAGDDDDDIRIRPPRKTGGRGRGRSRGVVRGRSVGRGGKGGASDDGGKSATYRSPEDQMLLVRCKREQDMHLAGLGHNYGRMRTKEWKWDNIAKRMGNVGGPRDANDCMKKWDNLFQNYKKIQRFLNASGQPDFFRLSNEERKEHNFKFRMERVLYNEIHAGMARVGGGESVGSESGGEGFPEGRSSVRDSDNNAGSGVGGGKQKNAREQALESIADVMDRHGELMSSTIESSSKRQCGIFTRQCDILEQEVAVQKVHYAASDETQRMMCHALMEIVATIRGRSPIGALSPGSSSFCPPRVRRRLLPAEDSSSASYEYSSASRRSSTGDISLARSAGLQTAVDEAFPAHPIGPPSSSAEVTMKHVYVREHRGKKRDEVPDDSQGQGRGRRHVPKTKRVCLDDASARVPPCGAQGWAAAAGGDYDEDFTTEEEQAEATASAVWESGRQRSSDHSAPKRMLTPPPEAQQLRARERRTEKAAIVDLGGDDDEPLEKRHLRTRTIATPPTTVVARAAVDERPVMGRLPATPSQPRQRNPGDDGGSALWPPVATAREEAAVVATTREDARGEKKTDREGCEAGSSRVQRGVMTKDLIDRAVLWVDDKAFWTTGEGRRLHETRECFVAIASGLPPPAIPRSVVQPKSSTRVARITDQSQLQQAISRAVEVENIALRILHDWVFKSGNRPRGYNVAFQYSLESVATNIARAMWYIEEWCNVVSPAVCAHMIDLSMDLPLWFADANIEDRSDDDDMAAHQESTVICVAHAFRVAVQMGALIDGDFISYDHLCRVADCFRLLLAASMWIMRIAGDDPRSHYEAFYFVSLVAKPTLVAAMHRSFDHRRFVVRAVNVVTERLGKANATLGEYPDYIPQWAPYGIGFRHDVSTTGPEDAKKLDWLGSGPPDDDNNDDEKDDA</sequence>
<feature type="compositionally biased region" description="Acidic residues" evidence="1">
    <location>
        <begin position="924"/>
        <end position="936"/>
    </location>
</feature>
<feature type="compositionally biased region" description="Gly residues" evidence="1">
    <location>
        <begin position="60"/>
        <end position="70"/>
    </location>
</feature>
<feature type="region of interest" description="Disordered" evidence="1">
    <location>
        <begin position="584"/>
        <end position="607"/>
    </location>
</feature>
<accession>A0A388M789</accession>
<feature type="region of interest" description="Disordered" evidence="1">
    <location>
        <begin position="544"/>
        <end position="568"/>
    </location>
</feature>
<evidence type="ECO:0000313" key="3">
    <source>
        <dbReference type="EMBL" id="GBG90400.1"/>
    </source>
</evidence>
<dbReference type="Proteomes" id="UP000265515">
    <property type="component" value="Unassembled WGS sequence"/>
</dbReference>
<feature type="region of interest" description="Disordered" evidence="1">
    <location>
        <begin position="394"/>
        <end position="421"/>
    </location>
</feature>
<evidence type="ECO:0000313" key="4">
    <source>
        <dbReference type="Proteomes" id="UP000265515"/>
    </source>
</evidence>
<dbReference type="PANTHER" id="PTHR33492:SF11">
    <property type="entry name" value="OS04G0670900 PROTEIN"/>
    <property type="match status" value="1"/>
</dbReference>
<protein>
    <recommendedName>
        <fullName evidence="2">Myb-like domain-containing protein</fullName>
    </recommendedName>
</protein>
<feature type="compositionally biased region" description="Acidic residues" evidence="1">
    <location>
        <begin position="25"/>
        <end position="34"/>
    </location>
</feature>
<dbReference type="InterPro" id="IPR001005">
    <property type="entry name" value="SANT/Myb"/>
</dbReference>
<dbReference type="AlphaFoldDB" id="A0A388M789"/>
<evidence type="ECO:0000256" key="1">
    <source>
        <dbReference type="SAM" id="MobiDB-lite"/>
    </source>
</evidence>
<reference evidence="3 4" key="1">
    <citation type="journal article" date="2018" name="Cell">
        <title>The Chara Genome: Secondary Complexity and Implications for Plant Terrestrialization.</title>
        <authorList>
            <person name="Nishiyama T."/>
            <person name="Sakayama H."/>
            <person name="Vries J.D."/>
            <person name="Buschmann H."/>
            <person name="Saint-Marcoux D."/>
            <person name="Ullrich K.K."/>
            <person name="Haas F.B."/>
            <person name="Vanderstraeten L."/>
            <person name="Becker D."/>
            <person name="Lang D."/>
            <person name="Vosolsobe S."/>
            <person name="Rombauts S."/>
            <person name="Wilhelmsson P.K.I."/>
            <person name="Janitza P."/>
            <person name="Kern R."/>
            <person name="Heyl A."/>
            <person name="Rumpler F."/>
            <person name="Villalobos L.I.A.C."/>
            <person name="Clay J.M."/>
            <person name="Skokan R."/>
            <person name="Toyoda A."/>
            <person name="Suzuki Y."/>
            <person name="Kagoshima H."/>
            <person name="Schijlen E."/>
            <person name="Tajeshwar N."/>
            <person name="Catarino B."/>
            <person name="Hetherington A.J."/>
            <person name="Saltykova A."/>
            <person name="Bonnot C."/>
            <person name="Breuninger H."/>
            <person name="Symeonidi A."/>
            <person name="Radhakrishnan G.V."/>
            <person name="Van Nieuwerburgh F."/>
            <person name="Deforce D."/>
            <person name="Chang C."/>
            <person name="Karol K.G."/>
            <person name="Hedrich R."/>
            <person name="Ulvskov P."/>
            <person name="Glockner G."/>
            <person name="Delwiche C.F."/>
            <person name="Petrasek J."/>
            <person name="Van de Peer Y."/>
            <person name="Friml J."/>
            <person name="Beilby M."/>
            <person name="Dolan L."/>
            <person name="Kohara Y."/>
            <person name="Sugano S."/>
            <person name="Fujiyama A."/>
            <person name="Delaux P.-M."/>
            <person name="Quint M."/>
            <person name="TheiBen G."/>
            <person name="Hagemann M."/>
            <person name="Harholt J."/>
            <person name="Dunand C."/>
            <person name="Zachgo S."/>
            <person name="Langdale J."/>
            <person name="Maumus F."/>
            <person name="Straeten D.V.D."/>
            <person name="Gould S.B."/>
            <person name="Rensing S.A."/>
        </authorList>
    </citation>
    <scope>NUCLEOTIDE SEQUENCE [LARGE SCALE GENOMIC DNA]</scope>
    <source>
        <strain evidence="3 4">S276</strain>
    </source>
</reference>
<keyword evidence="4" id="KW-1185">Reference proteome</keyword>
<dbReference type="OrthoDB" id="8933168at2759"/>
<feature type="region of interest" description="Disordered" evidence="1">
    <location>
        <begin position="912"/>
        <end position="936"/>
    </location>
</feature>
<dbReference type="STRING" id="69332.A0A388M789"/>
<feature type="compositionally biased region" description="Basic and acidic residues" evidence="1">
    <location>
        <begin position="584"/>
        <end position="601"/>
    </location>
</feature>
<name>A0A388M789_CHABU</name>
<feature type="compositionally biased region" description="Acidic residues" evidence="1">
    <location>
        <begin position="8"/>
        <end position="19"/>
    </location>
</feature>
<dbReference type="PROSITE" id="PS50090">
    <property type="entry name" value="MYB_LIKE"/>
    <property type="match status" value="1"/>
</dbReference>
<feature type="domain" description="Myb-like" evidence="2">
    <location>
        <begin position="92"/>
        <end position="142"/>
    </location>
</feature>
<dbReference type="Gene3D" id="1.10.10.60">
    <property type="entry name" value="Homeodomain-like"/>
    <property type="match status" value="1"/>
</dbReference>